<evidence type="ECO:0000313" key="2">
    <source>
        <dbReference type="Proteomes" id="UP000184330"/>
    </source>
</evidence>
<accession>A0A1L7X9Z6</accession>
<dbReference type="AlphaFoldDB" id="A0A1L7X9Z6"/>
<sequence length="103" mass="11371">MSSSSTIFDAIVVYLKALASRHRKSIQQVNFTYIIGRSPATAFNVLSTCSSLRRLSLDITLLAHYFNILLANRLSEVPGFGELSALRGLETVTLTYGDEKDNT</sequence>
<name>A0A1L7X9Z6_9HELO</name>
<reference evidence="1 2" key="1">
    <citation type="submission" date="2016-03" db="EMBL/GenBank/DDBJ databases">
        <authorList>
            <person name="Ploux O."/>
        </authorList>
    </citation>
    <scope>NUCLEOTIDE SEQUENCE [LARGE SCALE GENOMIC DNA]</scope>
    <source>
        <strain evidence="1 2">UAMH 11012</strain>
    </source>
</reference>
<gene>
    <name evidence="1" type="ORF">PAC_11694</name>
</gene>
<dbReference type="Proteomes" id="UP000184330">
    <property type="component" value="Unassembled WGS sequence"/>
</dbReference>
<organism evidence="1 2">
    <name type="scientific">Phialocephala subalpina</name>
    <dbReference type="NCBI Taxonomy" id="576137"/>
    <lineage>
        <taxon>Eukaryota</taxon>
        <taxon>Fungi</taxon>
        <taxon>Dikarya</taxon>
        <taxon>Ascomycota</taxon>
        <taxon>Pezizomycotina</taxon>
        <taxon>Leotiomycetes</taxon>
        <taxon>Helotiales</taxon>
        <taxon>Mollisiaceae</taxon>
        <taxon>Phialocephala</taxon>
        <taxon>Phialocephala fortinii species complex</taxon>
    </lineage>
</organism>
<keyword evidence="2" id="KW-1185">Reference proteome</keyword>
<evidence type="ECO:0000313" key="1">
    <source>
        <dbReference type="EMBL" id="CZR61797.1"/>
    </source>
</evidence>
<dbReference type="EMBL" id="FJOG01000019">
    <property type="protein sequence ID" value="CZR61797.1"/>
    <property type="molecule type" value="Genomic_DNA"/>
</dbReference>
<dbReference type="OrthoDB" id="3497749at2759"/>
<proteinExistence type="predicted"/>
<protein>
    <submittedName>
        <fullName evidence="1">Uncharacterized protein</fullName>
    </submittedName>
</protein>